<dbReference type="Proteomes" id="UP000321172">
    <property type="component" value="Chromosome"/>
</dbReference>
<accession>A0A5B8S7W8</accession>
<keyword evidence="3" id="KW-1185">Reference proteome</keyword>
<feature type="coiled-coil region" evidence="1">
    <location>
        <begin position="40"/>
        <end position="67"/>
    </location>
</feature>
<gene>
    <name evidence="2" type="ORF">FRF71_11905</name>
</gene>
<evidence type="ECO:0000256" key="1">
    <source>
        <dbReference type="SAM" id="Coils"/>
    </source>
</evidence>
<reference evidence="2 3" key="1">
    <citation type="journal article" date="2013" name="J. Microbiol. Biotechnol.">
        <title>Novosphingobium ginsenosidimutans sp. nov., with the ability to convert ginsenoside.</title>
        <authorList>
            <person name="Kim J.K."/>
            <person name="He D."/>
            <person name="Liu Q.M."/>
            <person name="Park H.Y."/>
            <person name="Jung M.S."/>
            <person name="Yoon M.H."/>
            <person name="Kim S.C."/>
            <person name="Im W.T."/>
        </authorList>
    </citation>
    <scope>NUCLEOTIDE SEQUENCE [LARGE SCALE GENOMIC DNA]</scope>
    <source>
        <strain evidence="2 3">FW-6</strain>
    </source>
</reference>
<dbReference type="EMBL" id="CP042345">
    <property type="protein sequence ID" value="QEA16777.1"/>
    <property type="molecule type" value="Genomic_DNA"/>
</dbReference>
<dbReference type="InterPro" id="IPR007060">
    <property type="entry name" value="FtsL/DivIC"/>
</dbReference>
<dbReference type="KEGG" id="ngf:FRF71_11905"/>
<dbReference type="OrthoDB" id="9815600at2"/>
<sequence length="102" mass="11309">MGGRNEPNIISQNLRQASPLFALLFLLGLALAGPSGILAWSEYNRTLAEKHAQLEKLKAERDVLKNRVALLNPDNVDPDMAGELLRKDLNVVHPDEMVILLN</sequence>
<proteinExistence type="predicted"/>
<evidence type="ECO:0000313" key="3">
    <source>
        <dbReference type="Proteomes" id="UP000321172"/>
    </source>
</evidence>
<organism evidence="2 3">
    <name type="scientific">Novosphingobium ginsenosidimutans</name>
    <dbReference type="NCBI Taxonomy" id="1176536"/>
    <lineage>
        <taxon>Bacteria</taxon>
        <taxon>Pseudomonadati</taxon>
        <taxon>Pseudomonadota</taxon>
        <taxon>Alphaproteobacteria</taxon>
        <taxon>Sphingomonadales</taxon>
        <taxon>Sphingomonadaceae</taxon>
        <taxon>Novosphingobium</taxon>
    </lineage>
</organism>
<evidence type="ECO:0000313" key="2">
    <source>
        <dbReference type="EMBL" id="QEA16777.1"/>
    </source>
</evidence>
<keyword evidence="1" id="KW-0175">Coiled coil</keyword>
<dbReference type="Pfam" id="PF04977">
    <property type="entry name" value="DivIC"/>
    <property type="match status" value="1"/>
</dbReference>
<dbReference type="AlphaFoldDB" id="A0A5B8S7W8"/>
<protein>
    <submittedName>
        <fullName evidence="2">Septum formation initiator</fullName>
    </submittedName>
</protein>
<name>A0A5B8S7W8_9SPHN</name>
<dbReference type="RefSeq" id="WP_147090856.1">
    <property type="nucleotide sequence ID" value="NZ_BAABJD010000002.1"/>
</dbReference>